<accession>A0A6B9STF5</accession>
<name>A0A6B9STF5_9CAUD</name>
<sequence length="86" mass="10158">MMITEYLRNNTVREMLDCPATSLAFWSQEFMIIPDEDLTFVENDENVLIKMNEIEVVVPYNMTLEVLEQMFGDALSEHVRKIKERV</sequence>
<dbReference type="EMBL" id="MN794232">
    <property type="protein sequence ID" value="QHJ74250.1"/>
    <property type="molecule type" value="Genomic_DNA"/>
</dbReference>
<proteinExistence type="predicted"/>
<organism evidence="1 2">
    <name type="scientific">Vibrio phage VH1_2019</name>
    <dbReference type="NCBI Taxonomy" id="2686307"/>
    <lineage>
        <taxon>Viruses</taxon>
        <taxon>Duplodnaviria</taxon>
        <taxon>Heunggongvirae</taxon>
        <taxon>Uroviricota</taxon>
        <taxon>Caudoviricetes</taxon>
        <taxon>Pantevenvirales</taxon>
        <taxon>Straboviridae</taxon>
        <taxon>Schizotequatrovirus</taxon>
        <taxon>Schizotequatrovirus KVP40</taxon>
    </lineage>
</organism>
<evidence type="ECO:0000313" key="2">
    <source>
        <dbReference type="Proteomes" id="UP000464957"/>
    </source>
</evidence>
<protein>
    <submittedName>
        <fullName evidence="1">Uncharacterized protein</fullName>
    </submittedName>
</protein>
<dbReference type="Proteomes" id="UP000464957">
    <property type="component" value="Segment"/>
</dbReference>
<reference evidence="1 2" key="1">
    <citation type="submission" date="2019-12" db="EMBL/GenBank/DDBJ databases">
        <authorList>
            <person name="Harris M."/>
            <person name="Ho T.C."/>
            <person name="Fruchtman H."/>
            <person name="Garin M."/>
            <person name="Kubatin V."/>
            <person name="Lu T."/>
            <person name="Xue L."/>
            <person name="Marr M.T."/>
        </authorList>
    </citation>
    <scope>NUCLEOTIDE SEQUENCE [LARGE SCALE GENOMIC DNA]</scope>
</reference>
<evidence type="ECO:0000313" key="1">
    <source>
        <dbReference type="EMBL" id="QHJ74250.1"/>
    </source>
</evidence>
<gene>
    <name evidence="1" type="ORF">VH12019_00331</name>
</gene>